<proteinExistence type="inferred from homology"/>
<dbReference type="InterPro" id="IPR017975">
    <property type="entry name" value="Tubulin_CS"/>
</dbReference>
<dbReference type="PROSITE" id="PS00227">
    <property type="entry name" value="TUBULIN"/>
    <property type="match status" value="1"/>
</dbReference>
<dbReference type="AlphaFoldDB" id="A0A8S3YJ56"/>
<protein>
    <recommendedName>
        <fullName evidence="6">Tubulin/FtsZ GTPase domain-containing protein</fullName>
    </recommendedName>
</protein>
<dbReference type="SUPFAM" id="SSF55307">
    <property type="entry name" value="Tubulin C-terminal domain-like"/>
    <property type="match status" value="1"/>
</dbReference>
<evidence type="ECO:0000256" key="2">
    <source>
        <dbReference type="ARBA" id="ARBA00022701"/>
    </source>
</evidence>
<accession>A0A8S3YJ56</accession>
<comment type="caution">
    <text evidence="7">The sequence shown here is derived from an EMBL/GenBank/DDBJ whole genome shotgun (WGS) entry which is preliminary data.</text>
</comment>
<dbReference type="InterPro" id="IPR008280">
    <property type="entry name" value="Tub_FtsZ_C"/>
</dbReference>
<dbReference type="GO" id="GO:0007017">
    <property type="term" value="P:microtubule-based process"/>
    <property type="evidence" value="ECO:0007669"/>
    <property type="project" value="InterPro"/>
</dbReference>
<keyword evidence="8" id="KW-1185">Reference proteome</keyword>
<dbReference type="SMART" id="SM00864">
    <property type="entry name" value="Tubulin"/>
    <property type="match status" value="1"/>
</dbReference>
<dbReference type="EMBL" id="CAJHNH020000113">
    <property type="protein sequence ID" value="CAG5115392.1"/>
    <property type="molecule type" value="Genomic_DNA"/>
</dbReference>
<evidence type="ECO:0000256" key="1">
    <source>
        <dbReference type="ARBA" id="ARBA00009636"/>
    </source>
</evidence>
<keyword evidence="3 5" id="KW-0547">Nucleotide-binding</keyword>
<feature type="domain" description="Tubulin/FtsZ GTPase" evidence="6">
    <location>
        <begin position="23"/>
        <end position="229"/>
    </location>
</feature>
<keyword evidence="2 5" id="KW-0493">Microtubule</keyword>
<evidence type="ECO:0000256" key="5">
    <source>
        <dbReference type="RuleBase" id="RU000352"/>
    </source>
</evidence>
<dbReference type="InterPro" id="IPR000217">
    <property type="entry name" value="Tubulin"/>
</dbReference>
<dbReference type="InterPro" id="IPR003008">
    <property type="entry name" value="Tubulin_FtsZ_GTPase"/>
</dbReference>
<evidence type="ECO:0000256" key="4">
    <source>
        <dbReference type="ARBA" id="ARBA00023134"/>
    </source>
</evidence>
<dbReference type="PRINTS" id="PR01161">
    <property type="entry name" value="TUBULIN"/>
</dbReference>
<dbReference type="InterPro" id="IPR036525">
    <property type="entry name" value="Tubulin/FtsZ_GTPase_sf"/>
</dbReference>
<keyword evidence="4 5" id="KW-0342">GTP-binding</keyword>
<dbReference type="Pfam" id="PF00091">
    <property type="entry name" value="Tubulin"/>
    <property type="match status" value="1"/>
</dbReference>
<sequence>MSTVHLHIGQCGNQLSVPLWQNFIKSSSKGTEQVFTSLDGWHRSVHIDSERKVIALLPETFRVREKNVVFGKRGRGTNFALGYSGVASLGDDHVLESALEAVRKEIERCDIYSGVIVYHSISGGTGSGLGAHMIEMLRDNYPCNYILSCAVAPCVSGESPLQNYNALLALHWLQNYSDCIILLPNDFYLSRLHCKLHSDEAVKQLSFKDLNSVIASNLCGVFLPTTTLSLSKNVSIGQEPWELVRTLTPMPSTKFVHLSQHISSRLSWEEMTSKVLSTYPKYNSEGVQNHCLSGTVVARGDKDNIFLAAVNRGIDKKVKKGVNVVSWNPYPFDWWRTSVNTVGSKKNCSITLATNSTCILDHLNTIQAKSQVKLESGAYLHWYDRYGISQTYICIDQSIKMMHTPGH</sequence>
<dbReference type="CDD" id="cd02189">
    <property type="entry name" value="delta_zeta_tubulin-like"/>
    <property type="match status" value="1"/>
</dbReference>
<evidence type="ECO:0000259" key="6">
    <source>
        <dbReference type="SMART" id="SM00864"/>
    </source>
</evidence>
<name>A0A8S3YJ56_9EUPU</name>
<evidence type="ECO:0000256" key="3">
    <source>
        <dbReference type="ARBA" id="ARBA00022741"/>
    </source>
</evidence>
<gene>
    <name evidence="7" type="ORF">CUNI_LOCUS950</name>
</gene>
<dbReference type="Gene3D" id="3.40.50.1440">
    <property type="entry name" value="Tubulin/FtsZ, GTPase domain"/>
    <property type="match status" value="1"/>
</dbReference>
<dbReference type="Proteomes" id="UP000678393">
    <property type="component" value="Unassembled WGS sequence"/>
</dbReference>
<organism evidence="7 8">
    <name type="scientific">Candidula unifasciata</name>
    <dbReference type="NCBI Taxonomy" id="100452"/>
    <lineage>
        <taxon>Eukaryota</taxon>
        <taxon>Metazoa</taxon>
        <taxon>Spiralia</taxon>
        <taxon>Lophotrochozoa</taxon>
        <taxon>Mollusca</taxon>
        <taxon>Gastropoda</taxon>
        <taxon>Heterobranchia</taxon>
        <taxon>Euthyneura</taxon>
        <taxon>Panpulmonata</taxon>
        <taxon>Eupulmonata</taxon>
        <taxon>Stylommatophora</taxon>
        <taxon>Helicina</taxon>
        <taxon>Helicoidea</taxon>
        <taxon>Geomitridae</taxon>
        <taxon>Candidula</taxon>
    </lineage>
</organism>
<dbReference type="OrthoDB" id="2588702at2759"/>
<comment type="similarity">
    <text evidence="1 5">Belongs to the tubulin family.</text>
</comment>
<dbReference type="SUPFAM" id="SSF52490">
    <property type="entry name" value="Tubulin nucleotide-binding domain-like"/>
    <property type="match status" value="1"/>
</dbReference>
<evidence type="ECO:0000313" key="7">
    <source>
        <dbReference type="EMBL" id="CAG5115392.1"/>
    </source>
</evidence>
<evidence type="ECO:0000313" key="8">
    <source>
        <dbReference type="Proteomes" id="UP000678393"/>
    </source>
</evidence>
<dbReference type="GO" id="GO:0005874">
    <property type="term" value="C:microtubule"/>
    <property type="evidence" value="ECO:0007669"/>
    <property type="project" value="UniProtKB-KW"/>
</dbReference>
<reference evidence="7" key="1">
    <citation type="submission" date="2021-04" db="EMBL/GenBank/DDBJ databases">
        <authorList>
            <consortium name="Molecular Ecology Group"/>
        </authorList>
    </citation>
    <scope>NUCLEOTIDE SEQUENCE</scope>
</reference>
<dbReference type="PANTHER" id="PTHR11588">
    <property type="entry name" value="TUBULIN"/>
    <property type="match status" value="1"/>
</dbReference>
<dbReference type="GO" id="GO:0005525">
    <property type="term" value="F:GTP binding"/>
    <property type="evidence" value="ECO:0007669"/>
    <property type="project" value="UniProtKB-UniRule"/>
</dbReference>